<dbReference type="PANTHER" id="PTHR46331:SF2">
    <property type="entry name" value="VALACYCLOVIR HYDROLASE"/>
    <property type="match status" value="1"/>
</dbReference>
<name>A0A7R9LB00_9ACAR</name>
<evidence type="ECO:0000313" key="3">
    <source>
        <dbReference type="Proteomes" id="UP000728032"/>
    </source>
</evidence>
<dbReference type="Proteomes" id="UP000728032">
    <property type="component" value="Unassembled WGS sequence"/>
</dbReference>
<proteinExistence type="predicted"/>
<protein>
    <recommendedName>
        <fullName evidence="1">AB hydrolase-1 domain-containing protein</fullName>
    </recommendedName>
</protein>
<gene>
    <name evidence="2" type="ORF">ONB1V03_LOCUS536</name>
</gene>
<dbReference type="EMBL" id="CAJPVJ010000037">
    <property type="protein sequence ID" value="CAG2159277.1"/>
    <property type="molecule type" value="Genomic_DNA"/>
</dbReference>
<dbReference type="Gene3D" id="3.40.50.1820">
    <property type="entry name" value="alpha/beta hydrolase"/>
    <property type="match status" value="1"/>
</dbReference>
<dbReference type="InterPro" id="IPR029058">
    <property type="entry name" value="AB_hydrolase_fold"/>
</dbReference>
<feature type="domain" description="AB hydrolase-1" evidence="1">
    <location>
        <begin position="56"/>
        <end position="212"/>
    </location>
</feature>
<dbReference type="SUPFAM" id="SSF53474">
    <property type="entry name" value="alpha/beta-Hydrolases"/>
    <property type="match status" value="1"/>
</dbReference>
<organism evidence="2">
    <name type="scientific">Oppiella nova</name>
    <dbReference type="NCBI Taxonomy" id="334625"/>
    <lineage>
        <taxon>Eukaryota</taxon>
        <taxon>Metazoa</taxon>
        <taxon>Ecdysozoa</taxon>
        <taxon>Arthropoda</taxon>
        <taxon>Chelicerata</taxon>
        <taxon>Arachnida</taxon>
        <taxon>Acari</taxon>
        <taxon>Acariformes</taxon>
        <taxon>Sarcoptiformes</taxon>
        <taxon>Oribatida</taxon>
        <taxon>Brachypylina</taxon>
        <taxon>Oppioidea</taxon>
        <taxon>Oppiidae</taxon>
        <taxon>Oppiella</taxon>
    </lineage>
</organism>
<evidence type="ECO:0000313" key="2">
    <source>
        <dbReference type="EMBL" id="CAD7636977.1"/>
    </source>
</evidence>
<dbReference type="GO" id="GO:0017171">
    <property type="term" value="F:serine hydrolase activity"/>
    <property type="evidence" value="ECO:0007669"/>
    <property type="project" value="TreeGrafter"/>
</dbReference>
<dbReference type="AlphaFoldDB" id="A0A7R9LB00"/>
<dbReference type="OrthoDB" id="19657at2759"/>
<reference evidence="2" key="1">
    <citation type="submission" date="2020-11" db="EMBL/GenBank/DDBJ databases">
        <authorList>
            <person name="Tran Van P."/>
        </authorList>
    </citation>
    <scope>NUCLEOTIDE SEQUENCE</scope>
</reference>
<dbReference type="Pfam" id="PF00561">
    <property type="entry name" value="Abhydrolase_1"/>
    <property type="match status" value="1"/>
</dbReference>
<keyword evidence="3" id="KW-1185">Reference proteome</keyword>
<evidence type="ECO:0000259" key="1">
    <source>
        <dbReference type="Pfam" id="PF00561"/>
    </source>
</evidence>
<sequence>MIYYTTINATAIRVSYDLLISKKWYKCKRLVQMLGQKVSVDGLNIHYERVGTGKHTVLLLPGALGSTRTDFTPQLEGMDRKRFTLIAWDPPGYGFSRPPERDFNDFYRKDAKIAAQLMRTLGEDKYSLVGWSDGGITSLIIAAANPLNVQKLVVFGANAYISAEDKRLIREIQDLNKWHPKARQVYADVYGADTFAKLWESFVEYYCKMDDICRDDLKAIKQSTLILHGDLDPLVAKEHPKYLLDNISDSTIHRFPKGRHNIHHKYSEEFNKIVEKFLIQ</sequence>
<dbReference type="InterPro" id="IPR000073">
    <property type="entry name" value="AB_hydrolase_1"/>
</dbReference>
<accession>A0A7R9LB00</accession>
<dbReference type="EMBL" id="OC914862">
    <property type="protein sequence ID" value="CAD7636977.1"/>
    <property type="molecule type" value="Genomic_DNA"/>
</dbReference>
<dbReference type="PANTHER" id="PTHR46331">
    <property type="entry name" value="VALACYCLOVIR HYDROLASE"/>
    <property type="match status" value="1"/>
</dbReference>